<proteinExistence type="predicted"/>
<gene>
    <name evidence="2" type="ORF">Mal15_32030</name>
</gene>
<evidence type="ECO:0008006" key="4">
    <source>
        <dbReference type="Google" id="ProtNLM"/>
    </source>
</evidence>
<dbReference type="AlphaFoldDB" id="A0A5B9MEA5"/>
<dbReference type="RefSeq" id="WP_147868593.1">
    <property type="nucleotide sequence ID" value="NZ_CP036264.1"/>
</dbReference>
<dbReference type="InterPro" id="IPR012348">
    <property type="entry name" value="RNR-like"/>
</dbReference>
<evidence type="ECO:0000256" key="1">
    <source>
        <dbReference type="SAM" id="SignalP"/>
    </source>
</evidence>
<evidence type="ECO:0000313" key="2">
    <source>
        <dbReference type="EMBL" id="QEF99143.1"/>
    </source>
</evidence>
<accession>A0A5B9MEA5</accession>
<dbReference type="Gene3D" id="1.10.620.20">
    <property type="entry name" value="Ribonucleotide Reductase, subunit A"/>
    <property type="match status" value="1"/>
</dbReference>
<keyword evidence="1" id="KW-0732">Signal</keyword>
<name>A0A5B9MEA5_9BACT</name>
<dbReference type="EMBL" id="CP036264">
    <property type="protein sequence ID" value="QEF99143.1"/>
    <property type="molecule type" value="Genomic_DNA"/>
</dbReference>
<feature type="chain" id="PRO_5022698707" description="TRASH domain-containing protein" evidence="1">
    <location>
        <begin position="21"/>
        <end position="109"/>
    </location>
</feature>
<dbReference type="GO" id="GO:0016491">
    <property type="term" value="F:oxidoreductase activity"/>
    <property type="evidence" value="ECO:0007669"/>
    <property type="project" value="InterPro"/>
</dbReference>
<feature type="signal peptide" evidence="1">
    <location>
        <begin position="1"/>
        <end position="20"/>
    </location>
</feature>
<keyword evidence="3" id="KW-1185">Reference proteome</keyword>
<reference evidence="2 3" key="1">
    <citation type="submission" date="2019-02" db="EMBL/GenBank/DDBJ databases">
        <title>Planctomycetal bacteria perform biofilm scaping via a novel small molecule.</title>
        <authorList>
            <person name="Jeske O."/>
            <person name="Boedeker C."/>
            <person name="Wiegand S."/>
            <person name="Breitling P."/>
            <person name="Kallscheuer N."/>
            <person name="Jogler M."/>
            <person name="Rohde M."/>
            <person name="Petersen J."/>
            <person name="Medema M.H."/>
            <person name="Surup F."/>
            <person name="Jogler C."/>
        </authorList>
    </citation>
    <scope>NUCLEOTIDE SEQUENCE [LARGE SCALE GENOMIC DNA]</scope>
    <source>
        <strain evidence="2 3">Mal15</strain>
    </source>
</reference>
<organism evidence="2 3">
    <name type="scientific">Stieleria maiorica</name>
    <dbReference type="NCBI Taxonomy" id="2795974"/>
    <lineage>
        <taxon>Bacteria</taxon>
        <taxon>Pseudomonadati</taxon>
        <taxon>Planctomycetota</taxon>
        <taxon>Planctomycetia</taxon>
        <taxon>Pirellulales</taxon>
        <taxon>Pirellulaceae</taxon>
        <taxon>Stieleria</taxon>
    </lineage>
</organism>
<evidence type="ECO:0000313" key="3">
    <source>
        <dbReference type="Proteomes" id="UP000321353"/>
    </source>
</evidence>
<dbReference type="KEGG" id="smam:Mal15_32030"/>
<protein>
    <recommendedName>
        <fullName evidence="4">TRASH domain-containing protein</fullName>
    </recommendedName>
</protein>
<dbReference type="Proteomes" id="UP000321353">
    <property type="component" value="Chromosome"/>
</dbReference>
<sequence length="109" mass="11537" precursor="true">MKSFSILTLALLLLGLPGCAGDTETTATPAPTATPPSEATLTALKKADLLDGSEDHVIKKCYVCSLAMDGDEKYSAELHGYKAHLCSDHCREKFEASPETVIAGVEIPD</sequence>